<keyword evidence="6" id="KW-1185">Reference proteome</keyword>
<dbReference type="GO" id="GO:0071161">
    <property type="term" value="F:cyanophycin synthetase activity (L-arginine-adding)"/>
    <property type="evidence" value="ECO:0007669"/>
    <property type="project" value="UniProtKB-EC"/>
</dbReference>
<dbReference type="GO" id="GO:0046872">
    <property type="term" value="F:metal ion binding"/>
    <property type="evidence" value="ECO:0007669"/>
    <property type="project" value="InterPro"/>
</dbReference>
<evidence type="ECO:0000256" key="1">
    <source>
        <dbReference type="ARBA" id="ARBA00022598"/>
    </source>
</evidence>
<dbReference type="InterPro" id="IPR011095">
    <property type="entry name" value="Dala_Dala_lig_C"/>
</dbReference>
<feature type="compositionally biased region" description="Pro residues" evidence="3">
    <location>
        <begin position="18"/>
        <end position="29"/>
    </location>
</feature>
<evidence type="ECO:0000259" key="4">
    <source>
        <dbReference type="PROSITE" id="PS50975"/>
    </source>
</evidence>
<proteinExistence type="predicted"/>
<organism evidence="5 6">
    <name type="scientific">Sterolibacterium denitrificans</name>
    <dbReference type="NCBI Taxonomy" id="157592"/>
    <lineage>
        <taxon>Bacteria</taxon>
        <taxon>Pseudomonadati</taxon>
        <taxon>Pseudomonadota</taxon>
        <taxon>Betaproteobacteria</taxon>
        <taxon>Nitrosomonadales</taxon>
        <taxon>Sterolibacteriaceae</taxon>
        <taxon>Sterolibacterium</taxon>
    </lineage>
</organism>
<evidence type="ECO:0000313" key="6">
    <source>
        <dbReference type="Proteomes" id="UP000242886"/>
    </source>
</evidence>
<dbReference type="PROSITE" id="PS00866">
    <property type="entry name" value="CPSASE_1"/>
    <property type="match status" value="1"/>
</dbReference>
<feature type="domain" description="ATP-grasp" evidence="4">
    <location>
        <begin position="245"/>
        <end position="517"/>
    </location>
</feature>
<dbReference type="PROSITE" id="PS50975">
    <property type="entry name" value="ATP_GRASP"/>
    <property type="match status" value="1"/>
</dbReference>
<dbReference type="Pfam" id="PF07478">
    <property type="entry name" value="Dala_Dala_lig_C"/>
    <property type="match status" value="1"/>
</dbReference>
<evidence type="ECO:0000313" key="5">
    <source>
        <dbReference type="EMBL" id="SMB27359.1"/>
    </source>
</evidence>
<dbReference type="GO" id="GO:0009432">
    <property type="term" value="P:SOS response"/>
    <property type="evidence" value="ECO:0007669"/>
    <property type="project" value="TreeGrafter"/>
</dbReference>
<dbReference type="InterPro" id="IPR011761">
    <property type="entry name" value="ATP-grasp"/>
</dbReference>
<evidence type="ECO:0000256" key="3">
    <source>
        <dbReference type="SAM" id="MobiDB-lite"/>
    </source>
</evidence>
<protein>
    <submittedName>
        <fullName evidence="5">Cyanophycin synthase (L-arginine-adding)</fullName>
        <ecNumber evidence="5">6.3.2.30</ecNumber>
    </submittedName>
</protein>
<keyword evidence="2" id="KW-0067">ATP-binding</keyword>
<dbReference type="Proteomes" id="UP000242886">
    <property type="component" value="Chromosome SDENCHOL"/>
</dbReference>
<dbReference type="AlphaFoldDB" id="A0A7Z7MVF0"/>
<dbReference type="GO" id="GO:0018169">
    <property type="term" value="F:ribosomal S6-glutamic acid ligase activity"/>
    <property type="evidence" value="ECO:0007669"/>
    <property type="project" value="TreeGrafter"/>
</dbReference>
<dbReference type="EMBL" id="LT837803">
    <property type="protein sequence ID" value="SMB27359.1"/>
    <property type="molecule type" value="Genomic_DNA"/>
</dbReference>
<dbReference type="SUPFAM" id="SSF56059">
    <property type="entry name" value="Glutathione synthetase ATP-binding domain-like"/>
    <property type="match status" value="1"/>
</dbReference>
<dbReference type="InterPro" id="IPR005479">
    <property type="entry name" value="CPAse_ATP-bd"/>
</dbReference>
<dbReference type="Gene3D" id="3.30.470.20">
    <property type="entry name" value="ATP-grasp fold, B domain"/>
    <property type="match status" value="2"/>
</dbReference>
<gene>
    <name evidence="5" type="ORF">SDENCHOL_20370</name>
</gene>
<keyword evidence="2" id="KW-0547">Nucleotide-binding</keyword>
<dbReference type="PANTHER" id="PTHR21621:SF0">
    <property type="entry name" value="BETA-CITRYLGLUTAMATE SYNTHASE B-RELATED"/>
    <property type="match status" value="1"/>
</dbReference>
<dbReference type="GO" id="GO:0005524">
    <property type="term" value="F:ATP binding"/>
    <property type="evidence" value="ECO:0007669"/>
    <property type="project" value="UniProtKB-UniRule"/>
</dbReference>
<keyword evidence="1 5" id="KW-0436">Ligase</keyword>
<dbReference type="GO" id="GO:0005737">
    <property type="term" value="C:cytoplasm"/>
    <property type="evidence" value="ECO:0007669"/>
    <property type="project" value="TreeGrafter"/>
</dbReference>
<evidence type="ECO:0000256" key="2">
    <source>
        <dbReference type="PROSITE-ProRule" id="PRU00409"/>
    </source>
</evidence>
<name>A0A7Z7MVF0_9PROT</name>
<feature type="region of interest" description="Disordered" evidence="3">
    <location>
        <begin position="1"/>
        <end position="29"/>
    </location>
</feature>
<dbReference type="EC" id="6.3.2.30" evidence="5"/>
<reference evidence="5" key="1">
    <citation type="submission" date="2017-03" db="EMBL/GenBank/DDBJ databases">
        <authorList>
            <consortium name="AG Boll"/>
        </authorList>
    </citation>
    <scope>NUCLEOTIDE SEQUENCE [LARGE SCALE GENOMIC DNA]</scope>
    <source>
        <strain evidence="5">Chol</strain>
    </source>
</reference>
<dbReference type="GO" id="GO:0008716">
    <property type="term" value="F:D-alanine-D-alanine ligase activity"/>
    <property type="evidence" value="ECO:0007669"/>
    <property type="project" value="InterPro"/>
</dbReference>
<dbReference type="PANTHER" id="PTHR21621">
    <property type="entry name" value="RIBOSOMAL PROTEIN S6 MODIFICATION PROTEIN"/>
    <property type="match status" value="1"/>
</dbReference>
<sequence>MNPDMSDISDTSSLSNPSNPPDTSGPPPLFWRISGNPAALPGFRQGLRQPALAVGVRRGAAGWPDSLDAAWRIAFPHAAGPEPLPPGSDPVLMRLLQWNRIIQRAARLPIYEDGHILRWRDKRHDPMLLLPGLEPQATLLVVRWLERWSNRLAAREAGDAVERFDDELRTEAEHLLTQLKRHFPQNTNSLHFVDAAHALDIPWQHLGGGILQFGQGRQARRMDSSFTDATGNIASRIARHKALTGNLLRRGGLPGSAPLSVTDADAAVATAERIGYPVVIKPADLDGGVGVAAGLGSADEVRQAFEAARKHTQEILLEKHFHGRDYRLSVLNGRLLWAIERVPGGVRGDGVHTVQELVDETNRDPRRSPTAATPLYPLELDDEAKTLLAAAGLDIDSVPASGRQVTLRRTANVSRGGYPVAVNDQVHADNRALAERATRLLGLDLAGIDLLIPDIATSWRESGALICEVNGQPQFNVVTAGHLYAEILGHLLHGDGRIPSIAVLGRSAAGSLADDIAQHLAAAGLQAGLAGVANGPNARIGAEPLACPQNLHAQGNALLLQPDTDALILQIADPVALEQGLPCDRIDHVLIAADADDALLNAILPQLLPACRRSVIVAAAHACVPRVQATCARHGLRLVIEPGDQGLAVCAVHMLLAPAAASPAREGRAQAGE</sequence>
<accession>A0A7Z7MVF0</accession>